<protein>
    <submittedName>
        <fullName evidence="2">XRE family transcriptional regulator</fullName>
    </submittedName>
</protein>
<dbReference type="PROSITE" id="PS50943">
    <property type="entry name" value="HTH_CROC1"/>
    <property type="match status" value="1"/>
</dbReference>
<dbReference type="SUPFAM" id="SSF47413">
    <property type="entry name" value="lambda repressor-like DNA-binding domains"/>
    <property type="match status" value="1"/>
</dbReference>
<accession>A0ABX4MEK5</accession>
<dbReference type="Proteomes" id="UP000194577">
    <property type="component" value="Unassembled WGS sequence"/>
</dbReference>
<comment type="caution">
    <text evidence="2">The sequence shown here is derived from an EMBL/GenBank/DDBJ whole genome shotgun (WGS) entry which is preliminary data.</text>
</comment>
<organism evidence="2 3">
    <name type="scientific">Actinomyces ruminis</name>
    <dbReference type="NCBI Taxonomy" id="1937003"/>
    <lineage>
        <taxon>Bacteria</taxon>
        <taxon>Bacillati</taxon>
        <taxon>Actinomycetota</taxon>
        <taxon>Actinomycetes</taxon>
        <taxon>Actinomycetales</taxon>
        <taxon>Actinomycetaceae</taxon>
        <taxon>Actinomyces</taxon>
    </lineage>
</organism>
<keyword evidence="3" id="KW-1185">Reference proteome</keyword>
<proteinExistence type="predicted"/>
<name>A0ABX4MEK5_9ACTO</name>
<dbReference type="Gene3D" id="1.10.260.40">
    <property type="entry name" value="lambda repressor-like DNA-binding domains"/>
    <property type="match status" value="1"/>
</dbReference>
<dbReference type="SUPFAM" id="SSF54611">
    <property type="entry name" value="SecB-like"/>
    <property type="match status" value="1"/>
</dbReference>
<dbReference type="RefSeq" id="WP_086615778.1">
    <property type="nucleotide sequence ID" value="NZ_MTPX02000010.1"/>
</dbReference>
<feature type="domain" description="HTH cro/C1-type" evidence="1">
    <location>
        <begin position="27"/>
        <end position="73"/>
    </location>
</feature>
<dbReference type="InterPro" id="IPR010982">
    <property type="entry name" value="Lambda_DNA-bd_dom_sf"/>
</dbReference>
<dbReference type="Pfam" id="PF01381">
    <property type="entry name" value="HTH_3"/>
    <property type="match status" value="1"/>
</dbReference>
<evidence type="ECO:0000313" key="2">
    <source>
        <dbReference type="EMBL" id="PHP53598.1"/>
    </source>
</evidence>
<dbReference type="Gene3D" id="3.10.420.10">
    <property type="entry name" value="SecB-like"/>
    <property type="match status" value="1"/>
</dbReference>
<dbReference type="InterPro" id="IPR001387">
    <property type="entry name" value="Cro/C1-type_HTH"/>
</dbReference>
<evidence type="ECO:0000313" key="3">
    <source>
        <dbReference type="Proteomes" id="UP000194577"/>
    </source>
</evidence>
<reference evidence="2 3" key="1">
    <citation type="submission" date="2017-10" db="EMBL/GenBank/DDBJ databases">
        <title>Draft genome sequence of cellulolytic Actinomyces sp CtC72 isolated from cattle rumen fluid.</title>
        <authorList>
            <person name="Joshi A.J."/>
            <person name="Vasudevan G."/>
            <person name="Lanjekar V.B."/>
            <person name="Hivarkar S."/>
            <person name="Engineer A."/>
            <person name="Pore S.D."/>
            <person name="Dhakephalkar P.K."/>
            <person name="Dagar S."/>
        </authorList>
    </citation>
    <scope>NUCLEOTIDE SEQUENCE [LARGE SCALE GENOMIC DNA]</scope>
    <source>
        <strain evidence="3">CtC72</strain>
    </source>
</reference>
<sequence length="277" mass="30603">MTTVSDAVLDRRADLLVEAKDSLLEQLVQQRKSHHYSQQTVADRMGVSQPTVAAFERYDANPTLSSIIRYAMAVDAVLDMKVVDDCGDGVPATWQMTGAAQATIQRPLALARKLPSPAAGTSHRNWPMPNKPTLQDAQEMLEIAELQLVDIHFDRLSIETTPSSTQPKDTSDESETRLEVDCSLASRQEGKQFGARFEFLIKADDWTASIAAITEYVGSQEFELSEEAPFDFASRVALMAAFPYVREALADLTTRVTGSAVLLPLIRLGELNFRPNQ</sequence>
<dbReference type="InterPro" id="IPR035958">
    <property type="entry name" value="SecB-like_sf"/>
</dbReference>
<dbReference type="CDD" id="cd00093">
    <property type="entry name" value="HTH_XRE"/>
    <property type="match status" value="1"/>
</dbReference>
<dbReference type="SMART" id="SM00530">
    <property type="entry name" value="HTH_XRE"/>
    <property type="match status" value="1"/>
</dbReference>
<gene>
    <name evidence="2" type="ORF">BW737_001575</name>
</gene>
<evidence type="ECO:0000259" key="1">
    <source>
        <dbReference type="PROSITE" id="PS50943"/>
    </source>
</evidence>
<dbReference type="EMBL" id="MTPX02000010">
    <property type="protein sequence ID" value="PHP53598.1"/>
    <property type="molecule type" value="Genomic_DNA"/>
</dbReference>